<dbReference type="GO" id="GO:0043565">
    <property type="term" value="F:sequence-specific DNA binding"/>
    <property type="evidence" value="ECO:0007669"/>
    <property type="project" value="InterPro"/>
</dbReference>
<keyword evidence="1" id="KW-0805">Transcription regulation</keyword>
<dbReference type="Pfam" id="PF12833">
    <property type="entry name" value="HTH_18"/>
    <property type="match status" value="1"/>
</dbReference>
<comment type="caution">
    <text evidence="5">The sequence shown here is derived from an EMBL/GenBank/DDBJ whole genome shotgun (WGS) entry which is preliminary data.</text>
</comment>
<dbReference type="Gene3D" id="1.10.10.60">
    <property type="entry name" value="Homeodomain-like"/>
    <property type="match status" value="1"/>
</dbReference>
<name>A0A2T5J9A9_9SPHI</name>
<dbReference type="PANTHER" id="PTHR46796:SF6">
    <property type="entry name" value="ARAC SUBFAMILY"/>
    <property type="match status" value="1"/>
</dbReference>
<dbReference type="InterPro" id="IPR009057">
    <property type="entry name" value="Homeodomain-like_sf"/>
</dbReference>
<reference evidence="5 6" key="1">
    <citation type="submission" date="2018-04" db="EMBL/GenBank/DDBJ databases">
        <title>Genomic Encyclopedia of Archaeal and Bacterial Type Strains, Phase II (KMG-II): from individual species to whole genera.</title>
        <authorList>
            <person name="Goeker M."/>
        </authorList>
    </citation>
    <scope>NUCLEOTIDE SEQUENCE [LARGE SCALE GENOMIC DNA]</scope>
    <source>
        <strain evidence="5 6">DSM 26809</strain>
    </source>
</reference>
<evidence type="ECO:0000313" key="6">
    <source>
        <dbReference type="Proteomes" id="UP000244168"/>
    </source>
</evidence>
<dbReference type="AlphaFoldDB" id="A0A2T5J9A9"/>
<dbReference type="InterPro" id="IPR054015">
    <property type="entry name" value="ExsA-like_N"/>
</dbReference>
<evidence type="ECO:0000256" key="3">
    <source>
        <dbReference type="ARBA" id="ARBA00023163"/>
    </source>
</evidence>
<dbReference type="SUPFAM" id="SSF46689">
    <property type="entry name" value="Homeodomain-like"/>
    <property type="match status" value="2"/>
</dbReference>
<gene>
    <name evidence="5" type="ORF">C8P68_10489</name>
</gene>
<keyword evidence="2 5" id="KW-0238">DNA-binding</keyword>
<evidence type="ECO:0000313" key="5">
    <source>
        <dbReference type="EMBL" id="PTQ96604.1"/>
    </source>
</evidence>
<dbReference type="Pfam" id="PF22200">
    <property type="entry name" value="ExsA_N"/>
    <property type="match status" value="1"/>
</dbReference>
<evidence type="ECO:0000256" key="2">
    <source>
        <dbReference type="ARBA" id="ARBA00023125"/>
    </source>
</evidence>
<dbReference type="EMBL" id="QAOQ01000004">
    <property type="protein sequence ID" value="PTQ96604.1"/>
    <property type="molecule type" value="Genomic_DNA"/>
</dbReference>
<dbReference type="GO" id="GO:0003700">
    <property type="term" value="F:DNA-binding transcription factor activity"/>
    <property type="evidence" value="ECO:0007669"/>
    <property type="project" value="InterPro"/>
</dbReference>
<keyword evidence="3" id="KW-0804">Transcription</keyword>
<dbReference type="InterPro" id="IPR050204">
    <property type="entry name" value="AraC_XylS_family_regulators"/>
</dbReference>
<organism evidence="5 6">
    <name type="scientific">Mucilaginibacter yixingensis</name>
    <dbReference type="NCBI Taxonomy" id="1295612"/>
    <lineage>
        <taxon>Bacteria</taxon>
        <taxon>Pseudomonadati</taxon>
        <taxon>Bacteroidota</taxon>
        <taxon>Sphingobacteriia</taxon>
        <taxon>Sphingobacteriales</taxon>
        <taxon>Sphingobacteriaceae</taxon>
        <taxon>Mucilaginibacter</taxon>
    </lineage>
</organism>
<dbReference type="PROSITE" id="PS01124">
    <property type="entry name" value="HTH_ARAC_FAMILY_2"/>
    <property type="match status" value="1"/>
</dbReference>
<proteinExistence type="predicted"/>
<dbReference type="InterPro" id="IPR018060">
    <property type="entry name" value="HTH_AraC"/>
</dbReference>
<dbReference type="PANTHER" id="PTHR46796">
    <property type="entry name" value="HTH-TYPE TRANSCRIPTIONAL ACTIVATOR RHAS-RELATED"/>
    <property type="match status" value="1"/>
</dbReference>
<keyword evidence="6" id="KW-1185">Reference proteome</keyword>
<accession>A0A2T5J9A9</accession>
<feature type="domain" description="HTH araC/xylS-type" evidence="4">
    <location>
        <begin position="173"/>
        <end position="267"/>
    </location>
</feature>
<evidence type="ECO:0000256" key="1">
    <source>
        <dbReference type="ARBA" id="ARBA00023015"/>
    </source>
</evidence>
<dbReference type="RefSeq" id="WP_107828567.1">
    <property type="nucleotide sequence ID" value="NZ_CP160205.1"/>
</dbReference>
<dbReference type="SMART" id="SM00342">
    <property type="entry name" value="HTH_ARAC"/>
    <property type="match status" value="1"/>
</dbReference>
<dbReference type="Proteomes" id="UP000244168">
    <property type="component" value="Unassembled WGS sequence"/>
</dbReference>
<sequence>MTNPQEILPGMIFYAYLSAERKDKVCFWNHHTLVLMVSGQLNLVTAGQTLHVNAGEMLLVGRNQLGTLTKKPLDGEPYESMVISLQEGLLRQIALEEHIEIGRSYAGPPNIPIPSNDFLDGYFQSIKPYAHSAAGALTEEMGRLKVKEGVKLLLHALPHLRDFLFNFAQPHKIDLEHFMLSNFHFNIPLEKFAQMTGRSLAAFKRDFQQIFGMPPRRWLQEKRLTEAHRLIGQQQRPSAIYLDLGFESLAHFSRAFKQKFGVSPSLV</sequence>
<protein>
    <submittedName>
        <fullName evidence="5">AraC-like DNA-binding protein</fullName>
    </submittedName>
</protein>
<evidence type="ECO:0000259" key="4">
    <source>
        <dbReference type="PROSITE" id="PS01124"/>
    </source>
</evidence>
<dbReference type="OrthoDB" id="4480133at2"/>